<dbReference type="Proteomes" id="UP001428817">
    <property type="component" value="Unassembled WGS sequence"/>
</dbReference>
<evidence type="ECO:0000313" key="3">
    <source>
        <dbReference type="Proteomes" id="UP001428817"/>
    </source>
</evidence>
<dbReference type="RefSeq" id="WP_185066537.1">
    <property type="nucleotide sequence ID" value="NZ_BAABJP010000007.1"/>
</dbReference>
<comment type="caution">
    <text evidence="2">The sequence shown here is derived from an EMBL/GenBank/DDBJ whole genome shotgun (WGS) entry which is preliminary data.</text>
</comment>
<reference evidence="3" key="1">
    <citation type="journal article" date="2019" name="Int. J. Syst. Evol. Microbiol.">
        <title>The Global Catalogue of Microorganisms (GCM) 10K type strain sequencing project: providing services to taxonomists for standard genome sequencing and annotation.</title>
        <authorList>
            <consortium name="The Broad Institute Genomics Platform"/>
            <consortium name="The Broad Institute Genome Sequencing Center for Infectious Disease"/>
            <person name="Wu L."/>
            <person name="Ma J."/>
        </authorList>
    </citation>
    <scope>NUCLEOTIDE SEQUENCE [LARGE SCALE GENOMIC DNA]</scope>
    <source>
        <strain evidence="3">JCM 18303</strain>
    </source>
</reference>
<dbReference type="Pfam" id="PF19684">
    <property type="entry name" value="DUF6186"/>
    <property type="match status" value="1"/>
</dbReference>
<keyword evidence="1" id="KW-0472">Membrane</keyword>
<protein>
    <submittedName>
        <fullName evidence="2">Uncharacterized protein</fullName>
    </submittedName>
</protein>
<sequence length="66" mass="7191">MSPYAVIAAGFAAIFGSALLIDLAARHGWTSLRPAGEAAHAILRGRVGRWLLMLGWLWTGFHFLAR</sequence>
<dbReference type="InterPro" id="IPR046177">
    <property type="entry name" value="DUF6186"/>
</dbReference>
<feature type="transmembrane region" description="Helical" evidence="1">
    <location>
        <begin position="47"/>
        <end position="65"/>
    </location>
</feature>
<gene>
    <name evidence="2" type="ORF">GCM10023321_20220</name>
</gene>
<name>A0ABP9PTU1_9PSEU</name>
<evidence type="ECO:0000256" key="1">
    <source>
        <dbReference type="SAM" id="Phobius"/>
    </source>
</evidence>
<accession>A0ABP9PTU1</accession>
<evidence type="ECO:0000313" key="2">
    <source>
        <dbReference type="EMBL" id="GAA5152089.1"/>
    </source>
</evidence>
<keyword evidence="1" id="KW-1133">Transmembrane helix</keyword>
<keyword evidence="3" id="KW-1185">Reference proteome</keyword>
<proteinExistence type="predicted"/>
<keyword evidence="1" id="KW-0812">Transmembrane</keyword>
<dbReference type="EMBL" id="BAABJP010000007">
    <property type="protein sequence ID" value="GAA5152089.1"/>
    <property type="molecule type" value="Genomic_DNA"/>
</dbReference>
<feature type="transmembrane region" description="Helical" evidence="1">
    <location>
        <begin position="6"/>
        <end position="26"/>
    </location>
</feature>
<organism evidence="2 3">
    <name type="scientific">Pseudonocardia eucalypti</name>
    <dbReference type="NCBI Taxonomy" id="648755"/>
    <lineage>
        <taxon>Bacteria</taxon>
        <taxon>Bacillati</taxon>
        <taxon>Actinomycetota</taxon>
        <taxon>Actinomycetes</taxon>
        <taxon>Pseudonocardiales</taxon>
        <taxon>Pseudonocardiaceae</taxon>
        <taxon>Pseudonocardia</taxon>
    </lineage>
</organism>